<evidence type="ECO:0000313" key="1">
    <source>
        <dbReference type="EMBL" id="KKQ83840.1"/>
    </source>
</evidence>
<gene>
    <name evidence="1" type="ORF">UT06_C0015G0020</name>
</gene>
<accession>A0A0G0L7L4</accession>
<evidence type="ECO:0000313" key="2">
    <source>
        <dbReference type="Proteomes" id="UP000034710"/>
    </source>
</evidence>
<comment type="caution">
    <text evidence="1">The sequence shown here is derived from an EMBL/GenBank/DDBJ whole genome shotgun (WGS) entry which is preliminary data.</text>
</comment>
<dbReference type="AlphaFoldDB" id="A0A0G0L7L4"/>
<sequence>MAFLSKKPSVQYEYCLGVNYSGINNNCSGLVDGTIVFIICHLTISLTEQDPTLQGILFAIFPIYKFENRKI</sequence>
<organism evidence="1 2">
    <name type="scientific">Candidatus Woesebacteria bacterium GW2011_GWA1_38_8</name>
    <dbReference type="NCBI Taxonomy" id="1618547"/>
    <lineage>
        <taxon>Bacteria</taxon>
        <taxon>Candidatus Woeseibacteriota</taxon>
    </lineage>
</organism>
<dbReference type="EMBL" id="LBVJ01000015">
    <property type="protein sequence ID" value="KKQ83840.1"/>
    <property type="molecule type" value="Genomic_DNA"/>
</dbReference>
<name>A0A0G0L7L4_9BACT</name>
<dbReference type="Proteomes" id="UP000034710">
    <property type="component" value="Unassembled WGS sequence"/>
</dbReference>
<reference evidence="1 2" key="1">
    <citation type="journal article" date="2015" name="Nature">
        <title>rRNA introns, odd ribosomes, and small enigmatic genomes across a large radiation of phyla.</title>
        <authorList>
            <person name="Brown C.T."/>
            <person name="Hug L.A."/>
            <person name="Thomas B.C."/>
            <person name="Sharon I."/>
            <person name="Castelle C.J."/>
            <person name="Singh A."/>
            <person name="Wilkins M.J."/>
            <person name="Williams K.H."/>
            <person name="Banfield J.F."/>
        </authorList>
    </citation>
    <scope>NUCLEOTIDE SEQUENCE [LARGE SCALE GENOMIC DNA]</scope>
</reference>
<protein>
    <submittedName>
        <fullName evidence="1">Uncharacterized protein</fullName>
    </submittedName>
</protein>
<proteinExistence type="predicted"/>